<evidence type="ECO:0000313" key="2">
    <source>
        <dbReference type="Proteomes" id="UP001475781"/>
    </source>
</evidence>
<dbReference type="RefSeq" id="WP_341580760.1">
    <property type="nucleotide sequence ID" value="NZ_CP101118.1"/>
</dbReference>
<dbReference type="EMBL" id="CP101118">
    <property type="protein sequence ID" value="WZF86882.1"/>
    <property type="molecule type" value="Genomic_DNA"/>
</dbReference>
<organism evidence="1 2">
    <name type="scientific">Marinobacter metalliresistant</name>
    <dbReference type="NCBI Taxonomy" id="2961995"/>
    <lineage>
        <taxon>Bacteria</taxon>
        <taxon>Pseudomonadati</taxon>
        <taxon>Pseudomonadota</taxon>
        <taxon>Gammaproteobacteria</taxon>
        <taxon>Pseudomonadales</taxon>
        <taxon>Marinobacteraceae</taxon>
        <taxon>Marinobacter</taxon>
    </lineage>
</organism>
<reference evidence="1 2" key="1">
    <citation type="submission" date="2022-07" db="EMBL/GenBank/DDBJ databases">
        <title>A copper resistant bacterium isolated from sediment samples of deep sea hydrothermal areas.</title>
        <authorList>
            <person name="Zeng X."/>
        </authorList>
    </citation>
    <scope>NUCLEOTIDE SEQUENCE [LARGE SCALE GENOMIC DNA]</scope>
    <source>
        <strain evidence="2">CuT 6</strain>
    </source>
</reference>
<proteinExistence type="predicted"/>
<name>A0ABZ2VWP5_9GAMM</name>
<accession>A0ABZ2VWP5</accession>
<protein>
    <submittedName>
        <fullName evidence="1">Uncharacterized protein</fullName>
    </submittedName>
</protein>
<gene>
    <name evidence="1" type="ORF">NLK58_10925</name>
</gene>
<keyword evidence="2" id="KW-1185">Reference proteome</keyword>
<dbReference type="Proteomes" id="UP001475781">
    <property type="component" value="Chromosome"/>
</dbReference>
<evidence type="ECO:0000313" key="1">
    <source>
        <dbReference type="EMBL" id="WZF86882.1"/>
    </source>
</evidence>
<sequence>MPNKAPDQELDAYLRLNRAFPGEWLVALRKLSGWDGVKCQLHSGSGTAGALSALTSSLGRVVCIQASQAMEITCWSASDPVFLLPLAGDPEIALQGKPGQPMLHLTAARSSDRFRLRLPRNGRVMILRPAAGIPDSLIRDEGDKRLAACQNLITEYLHSSSFFRDDAHARELTDDLFRQLAAMERNEGGATSRAPRA</sequence>